<dbReference type="InterPro" id="IPR018456">
    <property type="entry name" value="PTR2_symporter_CS"/>
</dbReference>
<proteinExistence type="inferred from homology"/>
<dbReference type="InterPro" id="IPR000109">
    <property type="entry name" value="POT_fam"/>
</dbReference>
<dbReference type="SUPFAM" id="SSF103473">
    <property type="entry name" value="MFS general substrate transporter"/>
    <property type="match status" value="1"/>
</dbReference>
<evidence type="ECO:0000313" key="8">
    <source>
        <dbReference type="EMBL" id="OEU11576.1"/>
    </source>
</evidence>
<name>A0A1E7F0F9_9STRA</name>
<feature type="transmembrane region" description="Helical" evidence="7">
    <location>
        <begin position="401"/>
        <end position="419"/>
    </location>
</feature>
<evidence type="ECO:0000256" key="4">
    <source>
        <dbReference type="ARBA" id="ARBA00022989"/>
    </source>
</evidence>
<dbReference type="AlphaFoldDB" id="A0A1E7F0F9"/>
<feature type="non-terminal residue" evidence="8">
    <location>
        <position position="1"/>
    </location>
</feature>
<feature type="non-terminal residue" evidence="8">
    <location>
        <position position="527"/>
    </location>
</feature>
<feature type="transmembrane region" description="Helical" evidence="7">
    <location>
        <begin position="160"/>
        <end position="183"/>
    </location>
</feature>
<evidence type="ECO:0000256" key="1">
    <source>
        <dbReference type="ARBA" id="ARBA00004141"/>
    </source>
</evidence>
<feature type="transmembrane region" description="Helical" evidence="7">
    <location>
        <begin position="99"/>
        <end position="118"/>
    </location>
</feature>
<dbReference type="PANTHER" id="PTHR11654">
    <property type="entry name" value="OLIGOPEPTIDE TRANSPORTER-RELATED"/>
    <property type="match status" value="1"/>
</dbReference>
<keyword evidence="3 6" id="KW-0812">Transmembrane</keyword>
<gene>
    <name evidence="8" type="ORF">FRACYDRAFT_147192</name>
</gene>
<feature type="transmembrane region" description="Helical" evidence="7">
    <location>
        <begin position="231"/>
        <end position="249"/>
    </location>
</feature>
<evidence type="ECO:0000256" key="6">
    <source>
        <dbReference type="RuleBase" id="RU003755"/>
    </source>
</evidence>
<evidence type="ECO:0000256" key="7">
    <source>
        <dbReference type="SAM" id="Phobius"/>
    </source>
</evidence>
<dbReference type="GO" id="GO:0006857">
    <property type="term" value="P:oligopeptide transport"/>
    <property type="evidence" value="ECO:0007669"/>
    <property type="project" value="InterPro"/>
</dbReference>
<feature type="transmembrane region" description="Helical" evidence="7">
    <location>
        <begin position="125"/>
        <end position="148"/>
    </location>
</feature>
<keyword evidence="4 7" id="KW-1133">Transmembrane helix</keyword>
<protein>
    <recommendedName>
        <fullName evidence="10">PTR2-domain-containing protein</fullName>
    </recommendedName>
</protein>
<dbReference type="EMBL" id="KV784367">
    <property type="protein sequence ID" value="OEU11576.1"/>
    <property type="molecule type" value="Genomic_DNA"/>
</dbReference>
<dbReference type="KEGG" id="fcy:FRACYDRAFT_147192"/>
<reference evidence="8 9" key="1">
    <citation type="submission" date="2016-09" db="EMBL/GenBank/DDBJ databases">
        <title>Extensive genetic diversity and differential bi-allelic expression allows diatom success in the polar Southern Ocean.</title>
        <authorList>
            <consortium name="DOE Joint Genome Institute"/>
            <person name="Mock T."/>
            <person name="Otillar R.P."/>
            <person name="Strauss J."/>
            <person name="Dupont C."/>
            <person name="Frickenhaus S."/>
            <person name="Maumus F."/>
            <person name="Mcmullan M."/>
            <person name="Sanges R."/>
            <person name="Schmutz J."/>
            <person name="Toseland A."/>
            <person name="Valas R."/>
            <person name="Veluchamy A."/>
            <person name="Ward B.J."/>
            <person name="Allen A."/>
            <person name="Barry K."/>
            <person name="Falciatore A."/>
            <person name="Ferrante M."/>
            <person name="Fortunato A.E."/>
            <person name="Gloeckner G."/>
            <person name="Gruber A."/>
            <person name="Hipkin R."/>
            <person name="Janech M."/>
            <person name="Kroth P."/>
            <person name="Leese F."/>
            <person name="Lindquist E."/>
            <person name="Lyon B.R."/>
            <person name="Martin J."/>
            <person name="Mayer C."/>
            <person name="Parker M."/>
            <person name="Quesneville H."/>
            <person name="Raymond J."/>
            <person name="Uhlig C."/>
            <person name="Valentin K.U."/>
            <person name="Worden A.Z."/>
            <person name="Armbrust E.V."/>
            <person name="Bowler C."/>
            <person name="Green B."/>
            <person name="Moulton V."/>
            <person name="Van Oosterhout C."/>
            <person name="Grigoriev I."/>
        </authorList>
    </citation>
    <scope>NUCLEOTIDE SEQUENCE [LARGE SCALE GENOMIC DNA]</scope>
    <source>
        <strain evidence="8 9">CCMP1102</strain>
    </source>
</reference>
<evidence type="ECO:0000256" key="2">
    <source>
        <dbReference type="ARBA" id="ARBA00005982"/>
    </source>
</evidence>
<feature type="transmembrane region" description="Helical" evidence="7">
    <location>
        <begin position="491"/>
        <end position="509"/>
    </location>
</feature>
<dbReference type="InterPro" id="IPR036259">
    <property type="entry name" value="MFS_trans_sf"/>
</dbReference>
<evidence type="ECO:0000256" key="3">
    <source>
        <dbReference type="ARBA" id="ARBA00022692"/>
    </source>
</evidence>
<dbReference type="InParanoid" id="A0A1E7F0F9"/>
<dbReference type="GO" id="GO:0022857">
    <property type="term" value="F:transmembrane transporter activity"/>
    <property type="evidence" value="ECO:0007669"/>
    <property type="project" value="InterPro"/>
</dbReference>
<feature type="transmembrane region" description="Helical" evidence="7">
    <location>
        <begin position="365"/>
        <end position="386"/>
    </location>
</feature>
<evidence type="ECO:0000256" key="5">
    <source>
        <dbReference type="ARBA" id="ARBA00023136"/>
    </source>
</evidence>
<evidence type="ECO:0000313" key="9">
    <source>
        <dbReference type="Proteomes" id="UP000095751"/>
    </source>
</evidence>
<feature type="transmembrane region" description="Helical" evidence="7">
    <location>
        <begin position="331"/>
        <end position="353"/>
    </location>
</feature>
<dbReference type="OrthoDB" id="8904098at2759"/>
<feature type="transmembrane region" description="Helical" evidence="7">
    <location>
        <begin position="439"/>
        <end position="460"/>
    </location>
</feature>
<feature type="transmembrane region" description="Helical" evidence="7">
    <location>
        <begin position="291"/>
        <end position="311"/>
    </location>
</feature>
<accession>A0A1E7F0F9</accession>
<keyword evidence="9" id="KW-1185">Reference proteome</keyword>
<dbReference type="Proteomes" id="UP000095751">
    <property type="component" value="Unassembled WGS sequence"/>
</dbReference>
<dbReference type="PROSITE" id="PS01023">
    <property type="entry name" value="PTR2_2"/>
    <property type="match status" value="1"/>
</dbReference>
<dbReference type="Pfam" id="PF00854">
    <property type="entry name" value="PTR2"/>
    <property type="match status" value="1"/>
</dbReference>
<keyword evidence="5 7" id="KW-0472">Membrane</keyword>
<evidence type="ECO:0008006" key="10">
    <source>
        <dbReference type="Google" id="ProtNLM"/>
    </source>
</evidence>
<dbReference type="GO" id="GO:0016020">
    <property type="term" value="C:membrane"/>
    <property type="evidence" value="ECO:0007669"/>
    <property type="project" value="UniProtKB-SubCell"/>
</dbReference>
<sequence length="527" mass="57618">LPTNVNSKEQLSLLPSKFLSDDPKRPLLLTAKGVAYKYALRPLFFSALAILLIEFFERLAYYTIYQTQTEFLDGAYSTAYATPNTNWSADLTPAQATKFTMWATTITYIAPFIGGIVADGLLGDYFGIIVGISIFYLPGLLVIALVTFPGLLGSTFNMTALRVGMLGLMPIGTGFIKSLVNVFGAKQFHPVVQTTQIASYYTNFYVVINIGSLLASTAAPVLAHINIEVTYFIPFISMCCGFIVFLSFSKRYIMRPPEKEALFSTLALIGKRVACCRKFEDSKKADGVKRLLMVFPVTLLIVPFNIVYAQMSSVFIIQGQAMKASGNFDASFMSTFDAISCILSGIVLGSFIYPTLAKRGIHLPVTYKFAIGSVFATLAIVSGIIIDKAIKESYNNGEQQISVWFLGISFFLVGMGEVLTNSAGYEAAFKIAPSEQKGLASAINLFMMGALPNFICQGIVSGVEGWFPKKPEISTPIQLTKAYVESGITNYFWILFGIVLLFGVFLNLLPPVKNFVENVVSNALDAT</sequence>
<comment type="subcellular location">
    <subcellularLocation>
        <location evidence="1 6">Membrane</location>
        <topology evidence="1 6">Multi-pass membrane protein</topology>
    </subcellularLocation>
</comment>
<organism evidence="8 9">
    <name type="scientific">Fragilariopsis cylindrus CCMP1102</name>
    <dbReference type="NCBI Taxonomy" id="635003"/>
    <lineage>
        <taxon>Eukaryota</taxon>
        <taxon>Sar</taxon>
        <taxon>Stramenopiles</taxon>
        <taxon>Ochrophyta</taxon>
        <taxon>Bacillariophyta</taxon>
        <taxon>Bacillariophyceae</taxon>
        <taxon>Bacillariophycidae</taxon>
        <taxon>Bacillariales</taxon>
        <taxon>Bacillariaceae</taxon>
        <taxon>Fragilariopsis</taxon>
    </lineage>
</organism>
<comment type="similarity">
    <text evidence="2 6">Belongs to the major facilitator superfamily. Proton-dependent oligopeptide transporter (POT/PTR) (TC 2.A.17) family.</text>
</comment>
<feature type="transmembrane region" description="Helical" evidence="7">
    <location>
        <begin position="38"/>
        <end position="56"/>
    </location>
</feature>
<feature type="transmembrane region" description="Helical" evidence="7">
    <location>
        <begin position="204"/>
        <end position="225"/>
    </location>
</feature>
<keyword evidence="6" id="KW-0813">Transport</keyword>
<dbReference type="Gene3D" id="1.20.1250.20">
    <property type="entry name" value="MFS general substrate transporter like domains"/>
    <property type="match status" value="1"/>
</dbReference>